<proteinExistence type="predicted"/>
<evidence type="ECO:0000313" key="1">
    <source>
        <dbReference type="EMBL" id="VDD09033.1"/>
    </source>
</evidence>
<sequence length="79" mass="9000">MLMPMHQFKLVHHQPYSVSLLLALPVHCQVLFLVVHLPLFLPDSRQGKPTFSVLVLPHPQQEEIALQALPLNIHSEQAH</sequence>
<accession>A0A3P6BTE4</accession>
<dbReference type="AlphaFoldDB" id="A0A3P6BTE4"/>
<dbReference type="EMBL" id="LR031873">
    <property type="protein sequence ID" value="VDD09033.1"/>
    <property type="molecule type" value="Genomic_DNA"/>
</dbReference>
<reference evidence="1" key="1">
    <citation type="submission" date="2018-11" db="EMBL/GenBank/DDBJ databases">
        <authorList>
            <consortium name="Genoscope - CEA"/>
            <person name="William W."/>
        </authorList>
    </citation>
    <scope>NUCLEOTIDE SEQUENCE</scope>
</reference>
<organism evidence="1">
    <name type="scientific">Brassica oleracea</name>
    <name type="common">Wild cabbage</name>
    <dbReference type="NCBI Taxonomy" id="3712"/>
    <lineage>
        <taxon>Eukaryota</taxon>
        <taxon>Viridiplantae</taxon>
        <taxon>Streptophyta</taxon>
        <taxon>Embryophyta</taxon>
        <taxon>Tracheophyta</taxon>
        <taxon>Spermatophyta</taxon>
        <taxon>Magnoliopsida</taxon>
        <taxon>eudicotyledons</taxon>
        <taxon>Gunneridae</taxon>
        <taxon>Pentapetalae</taxon>
        <taxon>rosids</taxon>
        <taxon>malvids</taxon>
        <taxon>Brassicales</taxon>
        <taxon>Brassicaceae</taxon>
        <taxon>Brassiceae</taxon>
        <taxon>Brassica</taxon>
    </lineage>
</organism>
<gene>
    <name evidence="1" type="ORF">BOLC4T24484H</name>
</gene>
<protein>
    <submittedName>
        <fullName evidence="1">Uncharacterized protein</fullName>
    </submittedName>
</protein>
<name>A0A3P6BTE4_BRAOL</name>